<feature type="compositionally biased region" description="Pro residues" evidence="1">
    <location>
        <begin position="211"/>
        <end position="221"/>
    </location>
</feature>
<proteinExistence type="predicted"/>
<protein>
    <recommendedName>
        <fullName evidence="4">Helix-turn-helix domain-containing protein</fullName>
    </recommendedName>
</protein>
<dbReference type="EMBL" id="JAUUCC010000053">
    <property type="protein sequence ID" value="MEE2052774.1"/>
    <property type="molecule type" value="Genomic_DNA"/>
</dbReference>
<dbReference type="Proteomes" id="UP001348641">
    <property type="component" value="Unassembled WGS sequence"/>
</dbReference>
<comment type="caution">
    <text evidence="2">The sequence shown here is derived from an EMBL/GenBank/DDBJ whole genome shotgun (WGS) entry which is preliminary data.</text>
</comment>
<evidence type="ECO:0000313" key="2">
    <source>
        <dbReference type="EMBL" id="MEE2052774.1"/>
    </source>
</evidence>
<accession>A0ABU7KU23</accession>
<evidence type="ECO:0000313" key="3">
    <source>
        <dbReference type="Proteomes" id="UP001348641"/>
    </source>
</evidence>
<evidence type="ECO:0008006" key="4">
    <source>
        <dbReference type="Google" id="ProtNLM"/>
    </source>
</evidence>
<feature type="region of interest" description="Disordered" evidence="1">
    <location>
        <begin position="329"/>
        <end position="508"/>
    </location>
</feature>
<reference evidence="2 3" key="1">
    <citation type="submission" date="2023-07" db="EMBL/GenBank/DDBJ databases">
        <authorList>
            <person name="Girao M."/>
            <person name="Carvalho M.F."/>
        </authorList>
    </citation>
    <scope>NUCLEOTIDE SEQUENCE [LARGE SCALE GENOMIC DNA]</scope>
    <source>
        <strain evidence="2 3">66/93</strain>
    </source>
</reference>
<name>A0ABU7KU23_9ACTN</name>
<dbReference type="RefSeq" id="WP_330159771.1">
    <property type="nucleotide sequence ID" value="NZ_BAAAJA010000041.1"/>
</dbReference>
<feature type="region of interest" description="Disordered" evidence="1">
    <location>
        <begin position="199"/>
        <end position="247"/>
    </location>
</feature>
<feature type="compositionally biased region" description="Low complexity" evidence="1">
    <location>
        <begin position="493"/>
        <end position="507"/>
    </location>
</feature>
<feature type="compositionally biased region" description="Basic and acidic residues" evidence="1">
    <location>
        <begin position="153"/>
        <end position="162"/>
    </location>
</feature>
<gene>
    <name evidence="2" type="ORF">Q8A49_19925</name>
</gene>
<evidence type="ECO:0000256" key="1">
    <source>
        <dbReference type="SAM" id="MobiDB-lite"/>
    </source>
</evidence>
<feature type="region of interest" description="Disordered" evidence="1">
    <location>
        <begin position="135"/>
        <end position="184"/>
    </location>
</feature>
<sequence>MRGIGFMPSLWITDALRAGLLPSTRAHTVAAIIADAVDADGRWCYLYLDTIAERSGGTMSASTVKRALHDLVGAGLVRRLGPAQARLFFRADIAAGRRWPDRLPPVLELLIPAQAYTAQALDEVNWVRRVLGEEPLSPASRPCPPVRTTVHPDPADRSERPADLSPVHPSPIRRSVRGSATTGRVAARAYARGVRPLPVPVQAPVVGPERVPGPAPDPGTPGAPTRGGSQERIPDPAPESVTAPGPRGLARSLLARIPDSVLRRPGPDREALAGALDRLAGQGMRTAELGALLEGAETLRSPFPALMRRLGGVEDARGFLDGRLGAGVRRGGGGAPAPPGVPWAPAPRTDRLTQGVPAPRRPDDGDAFAEPPGFAVGPDGAAPRTCPDHPGVRNVPGGSCRVCGGACRSVPGEIIHPRRDPGAGTARTGGDPPGGPARPEGPVRAAEDPAGAPLDGPGTGGAGEAGEMDPAVLALMRDSLAGDRREPVLPPVRNGRAPTPAARAAADSVRRRLDLLRGRAAG</sequence>
<feature type="compositionally biased region" description="Pro residues" evidence="1">
    <location>
        <begin position="336"/>
        <end position="345"/>
    </location>
</feature>
<organism evidence="2 3">
    <name type="scientific">Nocardiopsis tropica</name>
    <dbReference type="NCBI Taxonomy" id="109330"/>
    <lineage>
        <taxon>Bacteria</taxon>
        <taxon>Bacillati</taxon>
        <taxon>Actinomycetota</taxon>
        <taxon>Actinomycetes</taxon>
        <taxon>Streptosporangiales</taxon>
        <taxon>Nocardiopsidaceae</taxon>
        <taxon>Nocardiopsis</taxon>
    </lineage>
</organism>